<dbReference type="CDD" id="cd13578">
    <property type="entry name" value="PBP2_Bug27"/>
    <property type="match status" value="1"/>
</dbReference>
<dbReference type="InterPro" id="IPR042100">
    <property type="entry name" value="Bug_dom1"/>
</dbReference>
<evidence type="ECO:0000313" key="3">
    <source>
        <dbReference type="EMBL" id="PZQ74648.1"/>
    </source>
</evidence>
<dbReference type="PANTHER" id="PTHR42928:SF5">
    <property type="entry name" value="BLR1237 PROTEIN"/>
    <property type="match status" value="1"/>
</dbReference>
<dbReference type="InterPro" id="IPR005064">
    <property type="entry name" value="BUG"/>
</dbReference>
<feature type="signal peptide" evidence="2">
    <location>
        <begin position="1"/>
        <end position="24"/>
    </location>
</feature>
<comment type="caution">
    <text evidence="3">The sequence shown here is derived from an EMBL/GenBank/DDBJ whole genome shotgun (WGS) entry which is preliminary data.</text>
</comment>
<sequence>MRFATYLAAGCAAACLLTSPAVLADDPTYPKRAISLVVPFAAGGPTDAMARVLALKLGDKLGQQVIVDNRGGAGGGIAAELVARSPADGYTLFFGTTGTMAINPSLYAKLRYDPIKDFAPISLMATTMNVLVTSPQVPVKTLSDLVALARTKPGELSYGSAGNGSSNHLSGELFATSAGIRLNHVPYKGSAPALVDLLGGRISMMFDTIAQQTQNIASGKVTALAVTGPARSPLLPQVPTAQEAGLKGFDVTIWYGVLAPRGTPGPVVDRLQREIATVMASDDMKQRMQADGAEAKSTTPAEFAELVKNDIAKWAPVVKNSGASLN</sequence>
<dbReference type="AlphaFoldDB" id="A0A2W5QBR2"/>
<organism evidence="3 4">
    <name type="scientific">Variovorax paradoxus</name>
    <dbReference type="NCBI Taxonomy" id="34073"/>
    <lineage>
        <taxon>Bacteria</taxon>
        <taxon>Pseudomonadati</taxon>
        <taxon>Pseudomonadota</taxon>
        <taxon>Betaproteobacteria</taxon>
        <taxon>Burkholderiales</taxon>
        <taxon>Comamonadaceae</taxon>
        <taxon>Variovorax</taxon>
    </lineage>
</organism>
<dbReference type="Proteomes" id="UP000249135">
    <property type="component" value="Unassembled WGS sequence"/>
</dbReference>
<accession>A0A2W5QBR2</accession>
<dbReference type="PANTHER" id="PTHR42928">
    <property type="entry name" value="TRICARBOXYLATE-BINDING PROTEIN"/>
    <property type="match status" value="1"/>
</dbReference>
<evidence type="ECO:0000256" key="1">
    <source>
        <dbReference type="ARBA" id="ARBA00006987"/>
    </source>
</evidence>
<evidence type="ECO:0000313" key="4">
    <source>
        <dbReference type="Proteomes" id="UP000249135"/>
    </source>
</evidence>
<proteinExistence type="inferred from homology"/>
<reference evidence="3 4" key="1">
    <citation type="submission" date="2017-08" db="EMBL/GenBank/DDBJ databases">
        <title>Infants hospitalized years apart are colonized by the same room-sourced microbial strains.</title>
        <authorList>
            <person name="Brooks B."/>
            <person name="Olm M.R."/>
            <person name="Firek B.A."/>
            <person name="Baker R."/>
            <person name="Thomas B.C."/>
            <person name="Morowitz M.J."/>
            <person name="Banfield J.F."/>
        </authorList>
    </citation>
    <scope>NUCLEOTIDE SEQUENCE [LARGE SCALE GENOMIC DNA]</scope>
    <source>
        <strain evidence="3">S2_005_003_R2_41</strain>
    </source>
</reference>
<dbReference type="PIRSF" id="PIRSF017082">
    <property type="entry name" value="YflP"/>
    <property type="match status" value="1"/>
</dbReference>
<protein>
    <submittedName>
        <fullName evidence="3">LacI family transcriptional regulator</fullName>
    </submittedName>
</protein>
<comment type="similarity">
    <text evidence="1">Belongs to the UPF0065 (bug) family.</text>
</comment>
<gene>
    <name evidence="3" type="ORF">DI563_11785</name>
</gene>
<feature type="chain" id="PRO_5015963644" evidence="2">
    <location>
        <begin position="25"/>
        <end position="326"/>
    </location>
</feature>
<name>A0A2W5QBR2_VARPD</name>
<keyword evidence="2" id="KW-0732">Signal</keyword>
<dbReference type="EMBL" id="QFPP01000120">
    <property type="protein sequence ID" value="PZQ74648.1"/>
    <property type="molecule type" value="Genomic_DNA"/>
</dbReference>
<dbReference type="SUPFAM" id="SSF53850">
    <property type="entry name" value="Periplasmic binding protein-like II"/>
    <property type="match status" value="1"/>
</dbReference>
<dbReference type="Gene3D" id="3.40.190.10">
    <property type="entry name" value="Periplasmic binding protein-like II"/>
    <property type="match status" value="1"/>
</dbReference>
<evidence type="ECO:0000256" key="2">
    <source>
        <dbReference type="SAM" id="SignalP"/>
    </source>
</evidence>
<dbReference type="Gene3D" id="3.40.190.150">
    <property type="entry name" value="Bordetella uptake gene, domain 1"/>
    <property type="match status" value="1"/>
</dbReference>
<dbReference type="Pfam" id="PF03401">
    <property type="entry name" value="TctC"/>
    <property type="match status" value="1"/>
</dbReference>